<dbReference type="EMBL" id="MKJU01000035">
    <property type="protein sequence ID" value="OHU87069.1"/>
    <property type="molecule type" value="Genomic_DNA"/>
</dbReference>
<evidence type="ECO:0000313" key="2">
    <source>
        <dbReference type="Proteomes" id="UP000179786"/>
    </source>
</evidence>
<dbReference type="RefSeq" id="WP_070987502.1">
    <property type="nucleotide sequence ID" value="NZ_MKJU01000035.1"/>
</dbReference>
<dbReference type="Proteomes" id="UP000179786">
    <property type="component" value="Unassembled WGS sequence"/>
</dbReference>
<accession>A0A1S1MQ03</accession>
<comment type="caution">
    <text evidence="1">The sequence shown here is derived from an EMBL/GenBank/DDBJ whole genome shotgun (WGS) entry which is preliminary data.</text>
</comment>
<proteinExistence type="predicted"/>
<dbReference type="STRING" id="1859457.BET10_00170"/>
<sequence length="106" mass="12127">MSILVLSVNNINLINDVLLAHGQHMSHEDKFKYQSMREYLKYLITAASVANDDDSHNREAYAYAKQQGMESQAALDKVLDDFSFVSNRRAMLELTEFVFTLDAFCV</sequence>
<gene>
    <name evidence="1" type="ORF">BET10_00170</name>
</gene>
<name>A0A1S1MQ03_9GAMM</name>
<evidence type="ECO:0000313" key="1">
    <source>
        <dbReference type="EMBL" id="OHU87069.1"/>
    </source>
</evidence>
<organism evidence="1 2">
    <name type="scientific">Pseudoalteromonas amylolytica</name>
    <dbReference type="NCBI Taxonomy" id="1859457"/>
    <lineage>
        <taxon>Bacteria</taxon>
        <taxon>Pseudomonadati</taxon>
        <taxon>Pseudomonadota</taxon>
        <taxon>Gammaproteobacteria</taxon>
        <taxon>Alteromonadales</taxon>
        <taxon>Pseudoalteromonadaceae</taxon>
        <taxon>Pseudoalteromonas</taxon>
    </lineage>
</organism>
<dbReference type="AlphaFoldDB" id="A0A1S1MQ03"/>
<reference evidence="1 2" key="1">
    <citation type="submission" date="2016-09" db="EMBL/GenBank/DDBJ databases">
        <title>Pseudoalteromonas amylolytica sp. nov., isolated from the surface seawater.</title>
        <authorList>
            <person name="Wu Y.-H."/>
            <person name="Cheng H."/>
            <person name="Jin X.-B."/>
            <person name="Wang C.-S."/>
            <person name="Xu X.-W."/>
        </authorList>
    </citation>
    <scope>NUCLEOTIDE SEQUENCE [LARGE SCALE GENOMIC DNA]</scope>
    <source>
        <strain evidence="1 2">JW1</strain>
    </source>
</reference>
<protein>
    <submittedName>
        <fullName evidence="1">Uncharacterized protein</fullName>
    </submittedName>
</protein>
<keyword evidence="2" id="KW-1185">Reference proteome</keyword>